<keyword evidence="5" id="KW-1185">Reference proteome</keyword>
<keyword evidence="4" id="KW-0449">Lipoprotein</keyword>
<dbReference type="Gene3D" id="2.70.70.10">
    <property type="entry name" value="Glucose Permease (Domain IIA)"/>
    <property type="match status" value="1"/>
</dbReference>
<dbReference type="InterPro" id="IPR011055">
    <property type="entry name" value="Dup_hybrid_motif"/>
</dbReference>
<dbReference type="PANTHER" id="PTHR21666:SF263">
    <property type="entry name" value="MUREIN HYDROLASE ACTIVATOR NLPD"/>
    <property type="match status" value="1"/>
</dbReference>
<evidence type="ECO:0000256" key="2">
    <source>
        <dbReference type="SAM" id="MobiDB-lite"/>
    </source>
</evidence>
<dbReference type="InterPro" id="IPR036779">
    <property type="entry name" value="LysM_dom_sf"/>
</dbReference>
<feature type="compositionally biased region" description="Low complexity" evidence="2">
    <location>
        <begin position="97"/>
        <end position="122"/>
    </location>
</feature>
<reference evidence="4 5" key="1">
    <citation type="journal article" date="2010" name="J. Bacteriol.">
        <title>Genome sequence of the oligotrophic marine Gammaproteobacterium HTCC2143, isolated from the Oregon Coast.</title>
        <authorList>
            <person name="Oh H.M."/>
            <person name="Kang I."/>
            <person name="Ferriera S."/>
            <person name="Giovannoni S.J."/>
            <person name="Cho J.C."/>
        </authorList>
    </citation>
    <scope>NUCLEOTIDE SEQUENCE [LARGE SCALE GENOMIC DNA]</scope>
    <source>
        <strain evidence="4 5">HTCC2143</strain>
    </source>
</reference>
<dbReference type="SMART" id="SM00257">
    <property type="entry name" value="LysM"/>
    <property type="match status" value="1"/>
</dbReference>
<dbReference type="AlphaFoldDB" id="A0YEP8"/>
<dbReference type="CDD" id="cd00118">
    <property type="entry name" value="LysM"/>
    <property type="match status" value="1"/>
</dbReference>
<dbReference type="SUPFAM" id="SSF51261">
    <property type="entry name" value="Duplicated hybrid motif"/>
    <property type="match status" value="1"/>
</dbReference>
<protein>
    <submittedName>
        <fullName evidence="4">Lipoprotein NlpD</fullName>
    </submittedName>
</protein>
<dbReference type="CDD" id="cd12797">
    <property type="entry name" value="M23_peptidase"/>
    <property type="match status" value="1"/>
</dbReference>
<name>A0YEP8_9GAMM</name>
<comment type="similarity">
    <text evidence="1">Belongs to the E.coli NlpD/Haemophilus LppB family.</text>
</comment>
<dbReference type="Gene3D" id="3.10.350.10">
    <property type="entry name" value="LysM domain"/>
    <property type="match status" value="1"/>
</dbReference>
<dbReference type="InterPro" id="IPR050570">
    <property type="entry name" value="Cell_wall_metabolism_enzyme"/>
</dbReference>
<dbReference type="OrthoDB" id="9795421at2"/>
<evidence type="ECO:0000313" key="5">
    <source>
        <dbReference type="Proteomes" id="UP000004931"/>
    </source>
</evidence>
<comment type="caution">
    <text evidence="4">The sequence shown here is derived from an EMBL/GenBank/DDBJ whole genome shotgun (WGS) entry which is preliminary data.</text>
</comment>
<feature type="domain" description="LysM" evidence="3">
    <location>
        <begin position="41"/>
        <end position="85"/>
    </location>
</feature>
<accession>A0YEP8</accession>
<dbReference type="PANTHER" id="PTHR21666">
    <property type="entry name" value="PEPTIDASE-RELATED"/>
    <property type="match status" value="1"/>
</dbReference>
<feature type="region of interest" description="Disordered" evidence="2">
    <location>
        <begin position="88"/>
        <end position="122"/>
    </location>
</feature>
<dbReference type="GO" id="GO:0032153">
    <property type="term" value="C:cell division site"/>
    <property type="evidence" value="ECO:0007669"/>
    <property type="project" value="TreeGrafter"/>
</dbReference>
<proteinExistence type="inferred from homology"/>
<dbReference type="Pfam" id="PF01476">
    <property type="entry name" value="LysM"/>
    <property type="match status" value="1"/>
</dbReference>
<evidence type="ECO:0000313" key="4">
    <source>
        <dbReference type="EMBL" id="EAW30884.1"/>
    </source>
</evidence>
<dbReference type="Proteomes" id="UP000004931">
    <property type="component" value="Unassembled WGS sequence"/>
</dbReference>
<sequence length="263" mass="28619">MPSLIPRLLLLASLLLLANCFGGGNYAPVIDRKEQLSVVPEQHIVTPGDTLFSIAWLYKIDHRELASTNGIRSPYTIFPGQRLQLKAKRRASRSETSKPTTKSTAKAVTPRAKTAASRTTKSSKSANKSVAVVASAGYPFRWRWPAQGQTTRFFSSSSAVHKGIDIKGNLGESVHAANSGRVVYAGSGLVGYGELLIIKHSDRYLSAYGHNSKLLVKEGELVKVGQKIAEMGDTGTDKVKLHFEIRQDGKPLNPLTVLPKGRR</sequence>
<dbReference type="PROSITE" id="PS51782">
    <property type="entry name" value="LYSM"/>
    <property type="match status" value="1"/>
</dbReference>
<dbReference type="GO" id="GO:0009279">
    <property type="term" value="C:cell outer membrane"/>
    <property type="evidence" value="ECO:0007669"/>
    <property type="project" value="TreeGrafter"/>
</dbReference>
<evidence type="ECO:0000259" key="3">
    <source>
        <dbReference type="PROSITE" id="PS51782"/>
    </source>
</evidence>
<dbReference type="InterPro" id="IPR016047">
    <property type="entry name" value="M23ase_b-sheet_dom"/>
</dbReference>
<dbReference type="STRING" id="247633.GP2143_03134"/>
<dbReference type="InterPro" id="IPR018392">
    <property type="entry name" value="LysM"/>
</dbReference>
<gene>
    <name evidence="4" type="ORF">GP2143_03134</name>
</gene>
<dbReference type="Pfam" id="PF01551">
    <property type="entry name" value="Peptidase_M23"/>
    <property type="match status" value="1"/>
</dbReference>
<evidence type="ECO:0000256" key="1">
    <source>
        <dbReference type="ARBA" id="ARBA00038420"/>
    </source>
</evidence>
<dbReference type="GO" id="GO:0004222">
    <property type="term" value="F:metalloendopeptidase activity"/>
    <property type="evidence" value="ECO:0007669"/>
    <property type="project" value="TreeGrafter"/>
</dbReference>
<dbReference type="EMBL" id="AAVT01000006">
    <property type="protein sequence ID" value="EAW30884.1"/>
    <property type="molecule type" value="Genomic_DNA"/>
</dbReference>
<dbReference type="eggNOG" id="COG4942">
    <property type="taxonomic scope" value="Bacteria"/>
</dbReference>
<organism evidence="4 5">
    <name type="scientific">marine gamma proteobacterium HTCC2143</name>
    <dbReference type="NCBI Taxonomy" id="247633"/>
    <lineage>
        <taxon>Bacteria</taxon>
        <taxon>Pseudomonadati</taxon>
        <taxon>Pseudomonadota</taxon>
        <taxon>Gammaproteobacteria</taxon>
        <taxon>Cellvibrionales</taxon>
        <taxon>Spongiibacteraceae</taxon>
        <taxon>BD1-7 clade</taxon>
    </lineage>
</organism>